<dbReference type="AlphaFoldDB" id="A0AAD7W3H8"/>
<dbReference type="EMBL" id="JAINUG010000323">
    <property type="protein sequence ID" value="KAJ8378335.1"/>
    <property type="molecule type" value="Genomic_DNA"/>
</dbReference>
<comment type="caution">
    <text evidence="1">The sequence shown here is derived from an EMBL/GenBank/DDBJ whole genome shotgun (WGS) entry which is preliminary data.</text>
</comment>
<keyword evidence="2" id="KW-1185">Reference proteome</keyword>
<evidence type="ECO:0000313" key="2">
    <source>
        <dbReference type="Proteomes" id="UP001221898"/>
    </source>
</evidence>
<proteinExistence type="predicted"/>
<reference evidence="1" key="1">
    <citation type="journal article" date="2023" name="Science">
        <title>Genome structures resolve the early diversification of teleost fishes.</title>
        <authorList>
            <person name="Parey E."/>
            <person name="Louis A."/>
            <person name="Montfort J."/>
            <person name="Bouchez O."/>
            <person name="Roques C."/>
            <person name="Iampietro C."/>
            <person name="Lluch J."/>
            <person name="Castinel A."/>
            <person name="Donnadieu C."/>
            <person name="Desvignes T."/>
            <person name="Floi Bucao C."/>
            <person name="Jouanno E."/>
            <person name="Wen M."/>
            <person name="Mejri S."/>
            <person name="Dirks R."/>
            <person name="Jansen H."/>
            <person name="Henkel C."/>
            <person name="Chen W.J."/>
            <person name="Zahm M."/>
            <person name="Cabau C."/>
            <person name="Klopp C."/>
            <person name="Thompson A.W."/>
            <person name="Robinson-Rechavi M."/>
            <person name="Braasch I."/>
            <person name="Lecointre G."/>
            <person name="Bobe J."/>
            <person name="Postlethwait J.H."/>
            <person name="Berthelot C."/>
            <person name="Roest Crollius H."/>
            <person name="Guiguen Y."/>
        </authorList>
    </citation>
    <scope>NUCLEOTIDE SEQUENCE</scope>
    <source>
        <strain evidence="1">NC1722</strain>
    </source>
</reference>
<name>A0AAD7W3H8_9TELE</name>
<organism evidence="1 2">
    <name type="scientific">Aldrovandia affinis</name>
    <dbReference type="NCBI Taxonomy" id="143900"/>
    <lineage>
        <taxon>Eukaryota</taxon>
        <taxon>Metazoa</taxon>
        <taxon>Chordata</taxon>
        <taxon>Craniata</taxon>
        <taxon>Vertebrata</taxon>
        <taxon>Euteleostomi</taxon>
        <taxon>Actinopterygii</taxon>
        <taxon>Neopterygii</taxon>
        <taxon>Teleostei</taxon>
        <taxon>Notacanthiformes</taxon>
        <taxon>Halosauridae</taxon>
        <taxon>Aldrovandia</taxon>
    </lineage>
</organism>
<dbReference type="Proteomes" id="UP001221898">
    <property type="component" value="Unassembled WGS sequence"/>
</dbReference>
<protein>
    <submittedName>
        <fullName evidence="1">Uncharacterized protein</fullName>
    </submittedName>
</protein>
<sequence>MCSIQERSCEIPPPALPCSELCRARVFSEPRPLTPRPTWPLLPSNFSSSESPGPLIKPTTLSRFLSVASSVVTSGDPQVKKRDFLSAVT</sequence>
<gene>
    <name evidence="1" type="ORF">AAFF_G00243550</name>
</gene>
<accession>A0AAD7W3H8</accession>
<evidence type="ECO:0000313" key="1">
    <source>
        <dbReference type="EMBL" id="KAJ8378335.1"/>
    </source>
</evidence>